<feature type="domain" description="Insertion element IS402-like" evidence="3">
    <location>
        <begin position="2"/>
        <end position="46"/>
    </location>
</feature>
<evidence type="ECO:0000313" key="4">
    <source>
        <dbReference type="EMBL" id="CAA9423451.1"/>
    </source>
</evidence>
<sequence>MVVNAILWVLRTGAPWRDLPADAGVCWKTAAGRFYRWTASGVWRKVLDELQKDADGRGDLDRSRHFVDGSSVRAHQHAAGARGGRQGDEALGRSRGGFSTKFHVRAEGGGKPVAFVLSPGHRHEAKLFESLMEVGAVERPGGAQPDLHPERVVGDRGYSYDRIRAYLARRGILAVIPLCSDQSRDPTFDRETYRERNKVERLVGRLKHALRQTGRELPGDAHAGGDRPMALTGARPRIREVRECDERT</sequence>
<evidence type="ECO:0000256" key="1">
    <source>
        <dbReference type="SAM" id="MobiDB-lite"/>
    </source>
</evidence>
<dbReference type="GO" id="GO:0003677">
    <property type="term" value="F:DNA binding"/>
    <property type="evidence" value="ECO:0007669"/>
    <property type="project" value="InterPro"/>
</dbReference>
<evidence type="ECO:0000259" key="3">
    <source>
        <dbReference type="Pfam" id="PF13340"/>
    </source>
</evidence>
<name>A0A6J4PZ79_9ACTN</name>
<organism evidence="4">
    <name type="scientific">uncultured Rubrobacteraceae bacterium</name>
    <dbReference type="NCBI Taxonomy" id="349277"/>
    <lineage>
        <taxon>Bacteria</taxon>
        <taxon>Bacillati</taxon>
        <taxon>Actinomycetota</taxon>
        <taxon>Rubrobacteria</taxon>
        <taxon>Rubrobacterales</taxon>
        <taxon>Rubrobacteraceae</taxon>
        <taxon>environmental samples</taxon>
    </lineage>
</organism>
<dbReference type="EMBL" id="CADCUW010000332">
    <property type="protein sequence ID" value="CAA9423451.1"/>
    <property type="molecule type" value="Genomic_DNA"/>
</dbReference>
<dbReference type="Pfam" id="PF13340">
    <property type="entry name" value="DUF4096"/>
    <property type="match status" value="1"/>
</dbReference>
<dbReference type="GO" id="GO:0004803">
    <property type="term" value="F:transposase activity"/>
    <property type="evidence" value="ECO:0007669"/>
    <property type="project" value="InterPro"/>
</dbReference>
<evidence type="ECO:0000259" key="2">
    <source>
        <dbReference type="Pfam" id="PF01609"/>
    </source>
</evidence>
<feature type="domain" description="Transposase IS4-like" evidence="2">
    <location>
        <begin position="66"/>
        <end position="205"/>
    </location>
</feature>
<dbReference type="Pfam" id="PF01609">
    <property type="entry name" value="DDE_Tnp_1"/>
    <property type="match status" value="1"/>
</dbReference>
<dbReference type="InterPro" id="IPR025161">
    <property type="entry name" value="IS402-like_dom"/>
</dbReference>
<reference evidence="4" key="1">
    <citation type="submission" date="2020-02" db="EMBL/GenBank/DDBJ databases">
        <authorList>
            <person name="Meier V. D."/>
        </authorList>
    </citation>
    <scope>NUCLEOTIDE SEQUENCE</scope>
    <source>
        <strain evidence="4">AVDCRST_MAG01</strain>
    </source>
</reference>
<dbReference type="PANTHER" id="PTHR30007:SF1">
    <property type="entry name" value="BLR1914 PROTEIN"/>
    <property type="match status" value="1"/>
</dbReference>
<dbReference type="PANTHER" id="PTHR30007">
    <property type="entry name" value="PHP DOMAIN PROTEIN"/>
    <property type="match status" value="1"/>
</dbReference>
<dbReference type="AlphaFoldDB" id="A0A6J4PZ79"/>
<feature type="region of interest" description="Disordered" evidence="1">
    <location>
        <begin position="214"/>
        <end position="248"/>
    </location>
</feature>
<dbReference type="InterPro" id="IPR002559">
    <property type="entry name" value="Transposase_11"/>
</dbReference>
<dbReference type="GO" id="GO:0006313">
    <property type="term" value="P:DNA transposition"/>
    <property type="evidence" value="ECO:0007669"/>
    <property type="project" value="InterPro"/>
</dbReference>
<protein>
    <submittedName>
        <fullName evidence="4">Mobile element protein</fullName>
    </submittedName>
</protein>
<proteinExistence type="predicted"/>
<feature type="compositionally biased region" description="Basic and acidic residues" evidence="1">
    <location>
        <begin position="214"/>
        <end position="225"/>
    </location>
</feature>
<feature type="compositionally biased region" description="Basic and acidic residues" evidence="1">
    <location>
        <begin position="237"/>
        <end position="248"/>
    </location>
</feature>
<feature type="non-terminal residue" evidence="4">
    <location>
        <position position="248"/>
    </location>
</feature>
<gene>
    <name evidence="4" type="ORF">AVDCRST_MAG01-01-2433</name>
</gene>
<dbReference type="NCBIfam" id="NF033580">
    <property type="entry name" value="transpos_IS5_3"/>
    <property type="match status" value="1"/>
</dbReference>
<feature type="region of interest" description="Disordered" evidence="1">
    <location>
        <begin position="71"/>
        <end position="92"/>
    </location>
</feature>
<accession>A0A6J4PZ79</accession>